<protein>
    <submittedName>
        <fullName evidence="2">Uncharacterized protein</fullName>
    </submittedName>
</protein>
<dbReference type="Proteomes" id="UP000265618">
    <property type="component" value="Unassembled WGS sequence"/>
</dbReference>
<proteinExistence type="predicted"/>
<name>A0A9K3D927_9EUKA</name>
<sequence>MGNAEIRVYLQYAYLAVTGLYTLILLVLLGRRVAKGDRHIKVTDITGSCALVYLLVIVRSVLFTVPGAFWGALAQTNP</sequence>
<organism evidence="2 3">
    <name type="scientific">Kipferlia bialata</name>
    <dbReference type="NCBI Taxonomy" id="797122"/>
    <lineage>
        <taxon>Eukaryota</taxon>
        <taxon>Metamonada</taxon>
        <taxon>Carpediemonas-like organisms</taxon>
        <taxon>Kipferlia</taxon>
    </lineage>
</organism>
<gene>
    <name evidence="2" type="ORF">KIPB_013276</name>
</gene>
<evidence type="ECO:0000256" key="1">
    <source>
        <dbReference type="SAM" id="Phobius"/>
    </source>
</evidence>
<accession>A0A9K3D927</accession>
<reference evidence="2 3" key="1">
    <citation type="journal article" date="2018" name="PLoS ONE">
        <title>The draft genome of Kipferlia bialata reveals reductive genome evolution in fornicate parasites.</title>
        <authorList>
            <person name="Tanifuji G."/>
            <person name="Takabayashi S."/>
            <person name="Kume K."/>
            <person name="Takagi M."/>
            <person name="Nakayama T."/>
            <person name="Kamikawa R."/>
            <person name="Inagaki Y."/>
            <person name="Hashimoto T."/>
        </authorList>
    </citation>
    <scope>NUCLEOTIDE SEQUENCE [LARGE SCALE GENOMIC DNA]</scope>
    <source>
        <strain evidence="2">NY0173</strain>
    </source>
</reference>
<dbReference type="EMBL" id="BDIP01006222">
    <property type="protein sequence ID" value="GIQ90472.1"/>
    <property type="molecule type" value="Genomic_DNA"/>
</dbReference>
<feature type="transmembrane region" description="Helical" evidence="1">
    <location>
        <begin position="12"/>
        <end position="30"/>
    </location>
</feature>
<keyword evidence="1" id="KW-0812">Transmembrane</keyword>
<feature type="transmembrane region" description="Helical" evidence="1">
    <location>
        <begin position="51"/>
        <end position="73"/>
    </location>
</feature>
<dbReference type="AlphaFoldDB" id="A0A9K3D927"/>
<evidence type="ECO:0000313" key="3">
    <source>
        <dbReference type="Proteomes" id="UP000265618"/>
    </source>
</evidence>
<keyword evidence="1" id="KW-1133">Transmembrane helix</keyword>
<evidence type="ECO:0000313" key="2">
    <source>
        <dbReference type="EMBL" id="GIQ90472.1"/>
    </source>
</evidence>
<keyword evidence="3" id="KW-1185">Reference proteome</keyword>
<feature type="non-terminal residue" evidence="2">
    <location>
        <position position="1"/>
    </location>
</feature>
<keyword evidence="1" id="KW-0472">Membrane</keyword>
<comment type="caution">
    <text evidence="2">The sequence shown here is derived from an EMBL/GenBank/DDBJ whole genome shotgun (WGS) entry which is preliminary data.</text>
</comment>